<accession>A0AAV7ERY7</accession>
<evidence type="ECO:0000256" key="1">
    <source>
        <dbReference type="SAM" id="MobiDB-lite"/>
    </source>
</evidence>
<sequence>MSSLLTSQGMALATAMAVSGTVIIFALCRPKPLFDARFAVHHDSPSAARNLRSCIASGERNMRRWKKKKKRVHFADHLVEAVKLIAYEDKNEEEEEEEEGQGYENEDGEYETGSGFEGVRISRKDQGGRMPANRLALYNGILQDRLQRMTCSY</sequence>
<dbReference type="PANTHER" id="PTHR33564:SF11">
    <property type="entry name" value="OS06G0604600 PROTEIN"/>
    <property type="match status" value="1"/>
</dbReference>
<reference evidence="2 3" key="1">
    <citation type="submission" date="2021-07" db="EMBL/GenBank/DDBJ databases">
        <title>The Aristolochia fimbriata genome: insights into angiosperm evolution, floral development and chemical biosynthesis.</title>
        <authorList>
            <person name="Jiao Y."/>
        </authorList>
    </citation>
    <scope>NUCLEOTIDE SEQUENCE [LARGE SCALE GENOMIC DNA]</scope>
    <source>
        <strain evidence="2">IBCAS-2021</strain>
        <tissue evidence="2">Leaf</tissue>
    </source>
</reference>
<dbReference type="EMBL" id="JAINDJ010000004">
    <property type="protein sequence ID" value="KAG9450422.1"/>
    <property type="molecule type" value="Genomic_DNA"/>
</dbReference>
<dbReference type="AlphaFoldDB" id="A0AAV7ERY7"/>
<dbReference type="Proteomes" id="UP000825729">
    <property type="component" value="Unassembled WGS sequence"/>
</dbReference>
<comment type="caution">
    <text evidence="2">The sequence shown here is derived from an EMBL/GenBank/DDBJ whole genome shotgun (WGS) entry which is preliminary data.</text>
</comment>
<name>A0AAV7ERY7_ARIFI</name>
<keyword evidence="3" id="KW-1185">Reference proteome</keyword>
<dbReference type="PANTHER" id="PTHR33564">
    <property type="entry name" value="TRANSMEMBRANE PROTEIN"/>
    <property type="match status" value="1"/>
</dbReference>
<proteinExistence type="predicted"/>
<protein>
    <submittedName>
        <fullName evidence="2">Uncharacterized protein</fullName>
    </submittedName>
</protein>
<evidence type="ECO:0000313" key="3">
    <source>
        <dbReference type="Proteomes" id="UP000825729"/>
    </source>
</evidence>
<feature type="region of interest" description="Disordered" evidence="1">
    <location>
        <begin position="87"/>
        <end position="125"/>
    </location>
</feature>
<feature type="compositionally biased region" description="Acidic residues" evidence="1">
    <location>
        <begin position="90"/>
        <end position="110"/>
    </location>
</feature>
<organism evidence="2 3">
    <name type="scientific">Aristolochia fimbriata</name>
    <name type="common">White veined hardy Dutchman's pipe vine</name>
    <dbReference type="NCBI Taxonomy" id="158543"/>
    <lineage>
        <taxon>Eukaryota</taxon>
        <taxon>Viridiplantae</taxon>
        <taxon>Streptophyta</taxon>
        <taxon>Embryophyta</taxon>
        <taxon>Tracheophyta</taxon>
        <taxon>Spermatophyta</taxon>
        <taxon>Magnoliopsida</taxon>
        <taxon>Magnoliidae</taxon>
        <taxon>Piperales</taxon>
        <taxon>Aristolochiaceae</taxon>
        <taxon>Aristolochia</taxon>
    </lineage>
</organism>
<evidence type="ECO:0000313" key="2">
    <source>
        <dbReference type="EMBL" id="KAG9450422.1"/>
    </source>
</evidence>
<gene>
    <name evidence="2" type="ORF">H6P81_010387</name>
</gene>